<reference evidence="2" key="1">
    <citation type="journal article" date="2023" name="G3 (Bethesda)">
        <title>Genome assembly and association tests identify interacting loci associated with vigor, precocity, and sex in interspecific pistachio rootstocks.</title>
        <authorList>
            <person name="Palmer W."/>
            <person name="Jacygrad E."/>
            <person name="Sagayaradj S."/>
            <person name="Cavanaugh K."/>
            <person name="Han R."/>
            <person name="Bertier L."/>
            <person name="Beede B."/>
            <person name="Kafkas S."/>
            <person name="Golino D."/>
            <person name="Preece J."/>
            <person name="Michelmore R."/>
        </authorList>
    </citation>
    <scope>NUCLEOTIDE SEQUENCE [LARGE SCALE GENOMIC DNA]</scope>
</reference>
<dbReference type="EMBL" id="CM047741">
    <property type="protein sequence ID" value="KAJ0039309.1"/>
    <property type="molecule type" value="Genomic_DNA"/>
</dbReference>
<sequence>MLFKKLLQTSPMPDHIFFVLLAILFIHPLSASRKPAIPTSRITVVGAVFCDTCSTNSFSKHSYFLPGVDVHIQCKFKANSPKTTEQIAFSVNRTTDKYGVYKLEIPHVDGVDCVDGMAIESLCQANLIGSSSSACNVPGSSMAANEISVKSKQDSLCIYSLKALSYKPFKRNVSLCGNNKEGLQRQTSFNSSKFFLPYYLPFQLTPLFPGPPSLPFPFPTAPPIFSPPSFNLGDPKSWIPKPPPPAFNPGDPRTWIPNIPTLSPPPPPAFNLGDPKTWIPNIPTLSPPPPPAFNLGDPRTWIPNIPILSPPPRPAFNLRDPRT</sequence>
<evidence type="ECO:0000313" key="1">
    <source>
        <dbReference type="EMBL" id="KAJ0039309.1"/>
    </source>
</evidence>
<comment type="caution">
    <text evidence="1">The sequence shown here is derived from an EMBL/GenBank/DDBJ whole genome shotgun (WGS) entry which is preliminary data.</text>
</comment>
<accession>A0ACC0YPF7</accession>
<protein>
    <submittedName>
        <fullName evidence="1">Uncharacterized protein</fullName>
    </submittedName>
</protein>
<proteinExistence type="predicted"/>
<organism evidence="1 2">
    <name type="scientific">Pistacia integerrima</name>
    <dbReference type="NCBI Taxonomy" id="434235"/>
    <lineage>
        <taxon>Eukaryota</taxon>
        <taxon>Viridiplantae</taxon>
        <taxon>Streptophyta</taxon>
        <taxon>Embryophyta</taxon>
        <taxon>Tracheophyta</taxon>
        <taxon>Spermatophyta</taxon>
        <taxon>Magnoliopsida</taxon>
        <taxon>eudicotyledons</taxon>
        <taxon>Gunneridae</taxon>
        <taxon>Pentapetalae</taxon>
        <taxon>rosids</taxon>
        <taxon>malvids</taxon>
        <taxon>Sapindales</taxon>
        <taxon>Anacardiaceae</taxon>
        <taxon>Pistacia</taxon>
    </lineage>
</organism>
<name>A0ACC0YPF7_9ROSI</name>
<keyword evidence="2" id="KW-1185">Reference proteome</keyword>
<dbReference type="Proteomes" id="UP001163603">
    <property type="component" value="Chromosome 6"/>
</dbReference>
<evidence type="ECO:0000313" key="2">
    <source>
        <dbReference type="Proteomes" id="UP001163603"/>
    </source>
</evidence>
<gene>
    <name evidence="1" type="ORF">Pint_23773</name>
</gene>